<evidence type="ECO:0000259" key="8">
    <source>
        <dbReference type="Pfam" id="PF00185"/>
    </source>
</evidence>
<dbReference type="InterPro" id="IPR006132">
    <property type="entry name" value="Asp/Orn_carbamoyltranf_P-bd"/>
</dbReference>
<evidence type="ECO:0000256" key="1">
    <source>
        <dbReference type="ARBA" id="ARBA00004852"/>
    </source>
</evidence>
<comment type="pathway">
    <text evidence="1 7">Pyrimidine metabolism; UMP biosynthesis via de novo pathway; (S)-dihydroorotate from bicarbonate: step 2/3.</text>
</comment>
<dbReference type="InterPro" id="IPR036901">
    <property type="entry name" value="Asp/Orn_carbamoylTrfase_sf"/>
</dbReference>
<dbReference type="Pfam" id="PF02729">
    <property type="entry name" value="OTCace_N"/>
    <property type="match status" value="1"/>
</dbReference>
<evidence type="ECO:0000259" key="9">
    <source>
        <dbReference type="Pfam" id="PF02729"/>
    </source>
</evidence>
<dbReference type="InterPro" id="IPR006131">
    <property type="entry name" value="Asp_carbamoyltransf_Asp/Orn-bd"/>
</dbReference>
<dbReference type="HAMAP" id="MF_00001">
    <property type="entry name" value="Asp_carb_tr"/>
    <property type="match status" value="1"/>
</dbReference>
<dbReference type="GO" id="GO:0005829">
    <property type="term" value="C:cytosol"/>
    <property type="evidence" value="ECO:0007669"/>
    <property type="project" value="TreeGrafter"/>
</dbReference>
<dbReference type="NCBIfam" id="NF002032">
    <property type="entry name" value="PRK00856.1"/>
    <property type="match status" value="1"/>
</dbReference>
<dbReference type="NCBIfam" id="TIGR00670">
    <property type="entry name" value="asp_carb_tr"/>
    <property type="match status" value="1"/>
</dbReference>
<accession>A0A2M7GZ94</accession>
<dbReference type="FunFam" id="3.40.50.1370:FF:000007">
    <property type="entry name" value="Aspartate carbamoyltransferase"/>
    <property type="match status" value="1"/>
</dbReference>
<dbReference type="PRINTS" id="PR00101">
    <property type="entry name" value="ATCASE"/>
</dbReference>
<protein>
    <recommendedName>
        <fullName evidence="7">Aspartate carbamoyltransferase</fullName>
        <ecNumber evidence="7">2.1.3.2</ecNumber>
    </recommendedName>
    <alternativeName>
        <fullName evidence="7">Aspartate transcarbamylase</fullName>
        <shortName evidence="7">ATCase</shortName>
    </alternativeName>
</protein>
<dbReference type="GO" id="GO:0016597">
    <property type="term" value="F:amino acid binding"/>
    <property type="evidence" value="ECO:0007669"/>
    <property type="project" value="InterPro"/>
</dbReference>
<comment type="subunit">
    <text evidence="7">Heterododecamer (2C3:3R2) of six catalytic PyrB chains organized as two trimers (C3), and six regulatory PyrI chains organized as three dimers (R2).</text>
</comment>
<dbReference type="Gene3D" id="3.40.50.1370">
    <property type="entry name" value="Aspartate/ornithine carbamoyltransferase"/>
    <property type="match status" value="2"/>
</dbReference>
<feature type="binding site" evidence="7">
    <location>
        <position position="139"/>
    </location>
    <ligand>
        <name>carbamoyl phosphate</name>
        <dbReference type="ChEBI" id="CHEBI:58228"/>
    </ligand>
</feature>
<dbReference type="SUPFAM" id="SSF53671">
    <property type="entry name" value="Aspartate/ornithine carbamoyltransferase"/>
    <property type="match status" value="1"/>
</dbReference>
<evidence type="ECO:0000313" key="11">
    <source>
        <dbReference type="Proteomes" id="UP000230025"/>
    </source>
</evidence>
<comment type="catalytic activity">
    <reaction evidence="6 7">
        <text>carbamoyl phosphate + L-aspartate = N-carbamoyl-L-aspartate + phosphate + H(+)</text>
        <dbReference type="Rhea" id="RHEA:20013"/>
        <dbReference type="ChEBI" id="CHEBI:15378"/>
        <dbReference type="ChEBI" id="CHEBI:29991"/>
        <dbReference type="ChEBI" id="CHEBI:32814"/>
        <dbReference type="ChEBI" id="CHEBI:43474"/>
        <dbReference type="ChEBI" id="CHEBI:58228"/>
        <dbReference type="EC" id="2.1.3.2"/>
    </reaction>
</comment>
<evidence type="ECO:0000256" key="6">
    <source>
        <dbReference type="ARBA" id="ARBA00048859"/>
    </source>
</evidence>
<dbReference type="EC" id="2.1.3.2" evidence="7"/>
<dbReference type="GO" id="GO:0044205">
    <property type="term" value="P:'de novo' UMP biosynthetic process"/>
    <property type="evidence" value="ECO:0007669"/>
    <property type="project" value="UniProtKB-UniRule"/>
</dbReference>
<keyword evidence="3 7" id="KW-0808">Transferase</keyword>
<feature type="binding site" evidence="7">
    <location>
        <position position="86"/>
    </location>
    <ligand>
        <name>L-aspartate</name>
        <dbReference type="ChEBI" id="CHEBI:29991"/>
    </ligand>
</feature>
<proteinExistence type="inferred from homology"/>
<feature type="domain" description="Aspartate/ornithine carbamoyltransferase Asp/Orn-binding" evidence="8">
    <location>
        <begin position="155"/>
        <end position="302"/>
    </location>
</feature>
<keyword evidence="4 7" id="KW-0665">Pyrimidine biosynthesis</keyword>
<evidence type="ECO:0000256" key="4">
    <source>
        <dbReference type="ARBA" id="ARBA00022975"/>
    </source>
</evidence>
<feature type="binding site" evidence="7">
    <location>
        <position position="108"/>
    </location>
    <ligand>
        <name>carbamoyl phosphate</name>
        <dbReference type="ChEBI" id="CHEBI:58228"/>
    </ligand>
</feature>
<feature type="binding site" evidence="7">
    <location>
        <position position="58"/>
    </location>
    <ligand>
        <name>carbamoyl phosphate</name>
        <dbReference type="ChEBI" id="CHEBI:58228"/>
    </ligand>
</feature>
<sequence>MKWTKKDLLGLEELSREEIELILETAFSFKEVSSRDVKKVPTLRGKTIVNLFFEPSTRTRTSFELAAKRLSADVLDFSISDSSVSKGESPVDTAENIEAMKVDCFVVRHSVAGVPKLIAKKIKAAVINAGDNSHEHPTQALLDLFTIREKKGKIKGLRIAIIGDIQHSRVARSNIWGLTKLGASVILCGPPTLIPSRIGKMGAEITYSFKEAIKDADILYFLRVQRERQQEIFFPSIQEYAHLYGANSENLKGVKKNVLIMHPGPINRGVEIKSEIADSSSSLILEQVTNGIAVRMAVLYLLIGKKD</sequence>
<evidence type="ECO:0000256" key="2">
    <source>
        <dbReference type="ARBA" id="ARBA00008896"/>
    </source>
</evidence>
<reference evidence="11" key="1">
    <citation type="submission" date="2017-09" db="EMBL/GenBank/DDBJ databases">
        <title>Depth-based differentiation of microbial function through sediment-hosted aquifers and enrichment of novel symbionts in the deep terrestrial subsurface.</title>
        <authorList>
            <person name="Probst A.J."/>
            <person name="Ladd B."/>
            <person name="Jarett J.K."/>
            <person name="Geller-Mcgrath D.E."/>
            <person name="Sieber C.M.K."/>
            <person name="Emerson J.B."/>
            <person name="Anantharaman K."/>
            <person name="Thomas B.C."/>
            <person name="Malmstrom R."/>
            <person name="Stieglmeier M."/>
            <person name="Klingl A."/>
            <person name="Woyke T."/>
            <person name="Ryan C.M."/>
            <person name="Banfield J.F."/>
        </authorList>
    </citation>
    <scope>NUCLEOTIDE SEQUENCE [LARGE SCALE GENOMIC DNA]</scope>
</reference>
<organism evidence="10 11">
    <name type="scientific">bacterium (Candidatus Ratteibacteria) CG15_BIG_FIL_POST_REV_8_21_14_020_41_12</name>
    <dbReference type="NCBI Taxonomy" id="2014291"/>
    <lineage>
        <taxon>Bacteria</taxon>
        <taxon>Candidatus Ratteibacteria</taxon>
    </lineage>
</organism>
<feature type="binding site" evidence="7">
    <location>
        <position position="136"/>
    </location>
    <ligand>
        <name>carbamoyl phosphate</name>
        <dbReference type="ChEBI" id="CHEBI:58228"/>
    </ligand>
</feature>
<dbReference type="PRINTS" id="PR00100">
    <property type="entry name" value="AOTCASE"/>
</dbReference>
<dbReference type="UniPathway" id="UPA00070">
    <property type="reaction ID" value="UER00116"/>
</dbReference>
<evidence type="ECO:0000256" key="3">
    <source>
        <dbReference type="ARBA" id="ARBA00022679"/>
    </source>
</evidence>
<dbReference type="Pfam" id="PF00185">
    <property type="entry name" value="OTCace"/>
    <property type="match status" value="1"/>
</dbReference>
<dbReference type="GO" id="GO:0006520">
    <property type="term" value="P:amino acid metabolic process"/>
    <property type="evidence" value="ECO:0007669"/>
    <property type="project" value="InterPro"/>
</dbReference>
<feature type="binding site" evidence="7">
    <location>
        <position position="265"/>
    </location>
    <ligand>
        <name>carbamoyl phosphate</name>
        <dbReference type="ChEBI" id="CHEBI:58228"/>
    </ligand>
</feature>
<dbReference type="Proteomes" id="UP000230025">
    <property type="component" value="Unassembled WGS sequence"/>
</dbReference>
<evidence type="ECO:0000313" key="10">
    <source>
        <dbReference type="EMBL" id="PIW33795.1"/>
    </source>
</evidence>
<feature type="binding site" evidence="7">
    <location>
        <position position="264"/>
    </location>
    <ligand>
        <name>carbamoyl phosphate</name>
        <dbReference type="ChEBI" id="CHEBI:58228"/>
    </ligand>
</feature>
<comment type="function">
    <text evidence="5 7">Catalyzes the condensation of carbamoyl phosphate and aspartate to form carbamoyl aspartate and inorganic phosphate, the committed step in the de novo pyrimidine nucleotide biosynthesis pathway.</text>
</comment>
<comment type="similarity">
    <text evidence="2 7">Belongs to the aspartate/ornithine carbamoyltransferase superfamily. ATCase family.</text>
</comment>
<dbReference type="GO" id="GO:0006207">
    <property type="term" value="P:'de novo' pyrimidine nucleobase biosynthetic process"/>
    <property type="evidence" value="ECO:0007669"/>
    <property type="project" value="InterPro"/>
</dbReference>
<gene>
    <name evidence="7" type="primary">pyrB</name>
    <name evidence="10" type="ORF">COW28_02675</name>
</gene>
<dbReference type="InterPro" id="IPR006130">
    <property type="entry name" value="Asp/Orn_carbamoylTrfase"/>
</dbReference>
<evidence type="ECO:0000256" key="5">
    <source>
        <dbReference type="ARBA" id="ARBA00043884"/>
    </source>
</evidence>
<dbReference type="PANTHER" id="PTHR45753">
    <property type="entry name" value="ORNITHINE CARBAMOYLTRANSFERASE, MITOCHONDRIAL"/>
    <property type="match status" value="1"/>
</dbReference>
<dbReference type="PROSITE" id="PS00097">
    <property type="entry name" value="CARBAMOYLTRANSFERASE"/>
    <property type="match status" value="1"/>
</dbReference>
<dbReference type="InterPro" id="IPR002082">
    <property type="entry name" value="Asp_carbamoyltransf"/>
</dbReference>
<comment type="caution">
    <text evidence="10">The sequence shown here is derived from an EMBL/GenBank/DDBJ whole genome shotgun (WGS) entry which is preliminary data.</text>
</comment>
<feature type="domain" description="Aspartate/ornithine carbamoyltransferase carbamoyl-P binding" evidence="9">
    <location>
        <begin position="6"/>
        <end position="149"/>
    </location>
</feature>
<dbReference type="EMBL" id="PFFY01000127">
    <property type="protein sequence ID" value="PIW33795.1"/>
    <property type="molecule type" value="Genomic_DNA"/>
</dbReference>
<feature type="binding site" evidence="7">
    <location>
        <position position="169"/>
    </location>
    <ligand>
        <name>L-aspartate</name>
        <dbReference type="ChEBI" id="CHEBI:29991"/>
    </ligand>
</feature>
<dbReference type="AlphaFoldDB" id="A0A2M7GZ94"/>
<dbReference type="GO" id="GO:0004070">
    <property type="term" value="F:aspartate carbamoyltransferase activity"/>
    <property type="evidence" value="ECO:0007669"/>
    <property type="project" value="UniProtKB-UniRule"/>
</dbReference>
<feature type="binding site" evidence="7">
    <location>
        <position position="59"/>
    </location>
    <ligand>
        <name>carbamoyl phosphate</name>
        <dbReference type="ChEBI" id="CHEBI:58228"/>
    </ligand>
</feature>
<evidence type="ECO:0000256" key="7">
    <source>
        <dbReference type="HAMAP-Rule" id="MF_00001"/>
    </source>
</evidence>
<name>A0A2M7GZ94_9BACT</name>
<feature type="binding site" evidence="7">
    <location>
        <position position="223"/>
    </location>
    <ligand>
        <name>L-aspartate</name>
        <dbReference type="ChEBI" id="CHEBI:29991"/>
    </ligand>
</feature>
<dbReference type="PANTHER" id="PTHR45753:SF6">
    <property type="entry name" value="ASPARTATE CARBAMOYLTRANSFERASE"/>
    <property type="match status" value="1"/>
</dbReference>